<sequence>MVQANMVAAAATTALERCFNVAFLILDGGCLHRERCRPAGGMFPAGAKRHGRRYSLKINFASKIDS</sequence>
<comment type="caution">
    <text evidence="1">The sequence shown here is derived from an EMBL/GenBank/DDBJ whole genome shotgun (WGS) entry which is preliminary data.</text>
</comment>
<protein>
    <submittedName>
        <fullName evidence="1">Uncharacterized protein</fullName>
    </submittedName>
</protein>
<dbReference type="RefSeq" id="WP_345438221.1">
    <property type="nucleotide sequence ID" value="NZ_BAABHK010000015.1"/>
</dbReference>
<dbReference type="EMBL" id="BAABHK010000015">
    <property type="protein sequence ID" value="GAA4635258.1"/>
    <property type="molecule type" value="Genomic_DNA"/>
</dbReference>
<reference evidence="2" key="1">
    <citation type="journal article" date="2019" name="Int. J. Syst. Evol. Microbiol.">
        <title>The Global Catalogue of Microorganisms (GCM) 10K type strain sequencing project: providing services to taxonomists for standard genome sequencing and annotation.</title>
        <authorList>
            <consortium name="The Broad Institute Genomics Platform"/>
            <consortium name="The Broad Institute Genome Sequencing Center for Infectious Disease"/>
            <person name="Wu L."/>
            <person name="Ma J."/>
        </authorList>
    </citation>
    <scope>NUCLEOTIDE SEQUENCE [LARGE SCALE GENOMIC DNA]</scope>
    <source>
        <strain evidence="2">JCM 17939</strain>
    </source>
</reference>
<proteinExistence type="predicted"/>
<organism evidence="1 2">
    <name type="scientific">Actinoallomurus vinaceus</name>
    <dbReference type="NCBI Taxonomy" id="1080074"/>
    <lineage>
        <taxon>Bacteria</taxon>
        <taxon>Bacillati</taxon>
        <taxon>Actinomycetota</taxon>
        <taxon>Actinomycetes</taxon>
        <taxon>Streptosporangiales</taxon>
        <taxon>Thermomonosporaceae</taxon>
        <taxon>Actinoallomurus</taxon>
    </lineage>
</organism>
<evidence type="ECO:0000313" key="2">
    <source>
        <dbReference type="Proteomes" id="UP001501442"/>
    </source>
</evidence>
<keyword evidence="2" id="KW-1185">Reference proteome</keyword>
<name>A0ABP8UMG1_9ACTN</name>
<evidence type="ECO:0000313" key="1">
    <source>
        <dbReference type="EMBL" id="GAA4635258.1"/>
    </source>
</evidence>
<accession>A0ABP8UMG1</accession>
<dbReference type="Proteomes" id="UP001501442">
    <property type="component" value="Unassembled WGS sequence"/>
</dbReference>
<gene>
    <name evidence="1" type="ORF">GCM10023196_080020</name>
</gene>